<keyword evidence="1" id="KW-0732">Signal</keyword>
<dbReference type="RefSeq" id="WP_191177450.1">
    <property type="nucleotide sequence ID" value="NZ_JACWMW010000007.1"/>
</dbReference>
<feature type="signal peptide" evidence="1">
    <location>
        <begin position="1"/>
        <end position="20"/>
    </location>
</feature>
<reference evidence="2 3" key="1">
    <citation type="submission" date="2020-09" db="EMBL/GenBank/DDBJ databases">
        <title>Novel species of Mucilaginibacter isolated from a glacier on the Tibetan Plateau.</title>
        <authorList>
            <person name="Liu Q."/>
            <person name="Xin Y.-H."/>
        </authorList>
    </citation>
    <scope>NUCLEOTIDE SEQUENCE [LARGE SCALE GENOMIC DNA]</scope>
    <source>
        <strain evidence="2 3">CGMCC 1.13878</strain>
    </source>
</reference>
<gene>
    <name evidence="2" type="ORF">IDJ75_20130</name>
</gene>
<dbReference type="Proteomes" id="UP000618754">
    <property type="component" value="Unassembled WGS sequence"/>
</dbReference>
<comment type="caution">
    <text evidence="2">The sequence shown here is derived from an EMBL/GenBank/DDBJ whole genome shotgun (WGS) entry which is preliminary data.</text>
</comment>
<keyword evidence="3" id="KW-1185">Reference proteome</keyword>
<evidence type="ECO:0000256" key="1">
    <source>
        <dbReference type="SAM" id="SignalP"/>
    </source>
</evidence>
<feature type="chain" id="PRO_5046934449" evidence="1">
    <location>
        <begin position="21"/>
        <end position="232"/>
    </location>
</feature>
<name>A0ABR7XAL9_9SPHI</name>
<evidence type="ECO:0000313" key="3">
    <source>
        <dbReference type="Proteomes" id="UP000618754"/>
    </source>
</evidence>
<protein>
    <submittedName>
        <fullName evidence="2">Uncharacterized protein</fullName>
    </submittedName>
</protein>
<dbReference type="EMBL" id="JACWMW010000007">
    <property type="protein sequence ID" value="MBD1387604.1"/>
    <property type="molecule type" value="Genomic_DNA"/>
</dbReference>
<sequence>MKRTLLLLLFALVFPSLSFAQKQSRLPAPLPHPFTKEENVFAEKHSQCFHQNKYNAKQRRAFFPFSGAVTIKLISYQAEIFGPDAVIYGEKGKIISGDKSERDTVSVLTAMAKNKYYLNFRKIKEIKTLNVAGIDSLTDILYNVGYTPVKKPTFTIINGASCYEPRNAVLFIDSKGNVTQYLEVCFSCMHHFWSSSKVAEIEYCDNKYELLRKYFLSQGIKYGADPKTINNE</sequence>
<accession>A0ABR7XAL9</accession>
<organism evidence="2 3">
    <name type="scientific">Mucilaginibacter rigui</name>
    <dbReference type="NCBI Taxonomy" id="534635"/>
    <lineage>
        <taxon>Bacteria</taxon>
        <taxon>Pseudomonadati</taxon>
        <taxon>Bacteroidota</taxon>
        <taxon>Sphingobacteriia</taxon>
        <taxon>Sphingobacteriales</taxon>
        <taxon>Sphingobacteriaceae</taxon>
        <taxon>Mucilaginibacter</taxon>
    </lineage>
</organism>
<proteinExistence type="predicted"/>
<evidence type="ECO:0000313" key="2">
    <source>
        <dbReference type="EMBL" id="MBD1387604.1"/>
    </source>
</evidence>